<evidence type="ECO:0000313" key="1">
    <source>
        <dbReference type="EMBL" id="VEI74830.1"/>
    </source>
</evidence>
<reference evidence="1 2" key="1">
    <citation type="submission" date="2018-12" db="EMBL/GenBank/DDBJ databases">
        <authorList>
            <consortium name="Pathogen Informatics"/>
        </authorList>
    </citation>
    <scope>NUCLEOTIDE SEQUENCE [LARGE SCALE GENOMIC DNA]</scope>
    <source>
        <strain evidence="1 2">NCTC13193</strain>
    </source>
</reference>
<gene>
    <name evidence="1" type="ORF">NCTC13193_04753</name>
</gene>
<dbReference type="Proteomes" id="UP000270487">
    <property type="component" value="Chromosome"/>
</dbReference>
<protein>
    <submittedName>
        <fullName evidence="1">Uncharacterized protein</fullName>
    </submittedName>
</protein>
<name>A0A3S5B802_SERFO</name>
<evidence type="ECO:0000313" key="2">
    <source>
        <dbReference type="Proteomes" id="UP000270487"/>
    </source>
</evidence>
<organism evidence="1 2">
    <name type="scientific">Serratia fonticola</name>
    <dbReference type="NCBI Taxonomy" id="47917"/>
    <lineage>
        <taxon>Bacteria</taxon>
        <taxon>Pseudomonadati</taxon>
        <taxon>Pseudomonadota</taxon>
        <taxon>Gammaproteobacteria</taxon>
        <taxon>Enterobacterales</taxon>
        <taxon>Yersiniaceae</taxon>
        <taxon>Serratia</taxon>
    </lineage>
</organism>
<dbReference type="AlphaFoldDB" id="A0A3S5B802"/>
<dbReference type="EMBL" id="LR134492">
    <property type="protein sequence ID" value="VEI74830.1"/>
    <property type="molecule type" value="Genomic_DNA"/>
</dbReference>
<sequence>MMYNGVKIYLMKYLIGKLSIKDRFIQKNIQIRNLLNIIFS</sequence>
<proteinExistence type="predicted"/>
<accession>A0A3S5B802</accession>